<dbReference type="Gene3D" id="1.10.510.10">
    <property type="entry name" value="Transferase(Phosphotransferase) domain 1"/>
    <property type="match status" value="1"/>
</dbReference>
<keyword evidence="17" id="KW-1185">Reference proteome</keyword>
<dbReference type="PROSITE" id="PS00107">
    <property type="entry name" value="PROTEIN_KINASE_ATP"/>
    <property type="match status" value="1"/>
</dbReference>
<dbReference type="FunFam" id="1.10.510.10:FF:000544">
    <property type="entry name" value="Non-specific serine/threonine protein kinase"/>
    <property type="match status" value="1"/>
</dbReference>
<dbReference type="InterPro" id="IPR000719">
    <property type="entry name" value="Prot_kinase_dom"/>
</dbReference>
<dbReference type="InterPro" id="IPR013896">
    <property type="entry name" value="SNF1_UBA"/>
</dbReference>
<evidence type="ECO:0000256" key="2">
    <source>
        <dbReference type="ARBA" id="ARBA00006234"/>
    </source>
</evidence>
<dbReference type="AlphaFoldDB" id="A0A2T3AFU7"/>
<dbReference type="InterPro" id="IPR011009">
    <property type="entry name" value="Kinase-like_dom_sf"/>
</dbReference>
<dbReference type="Gene3D" id="1.10.8.10">
    <property type="entry name" value="DNA helicase RuvA subunit, C-terminal domain"/>
    <property type="match status" value="1"/>
</dbReference>
<dbReference type="Pfam" id="PF08587">
    <property type="entry name" value="UBA_2"/>
    <property type="match status" value="1"/>
</dbReference>
<comment type="catalytic activity">
    <reaction evidence="11">
        <text>L-threonyl-[protein] + ATP = O-phospho-L-threonyl-[protein] + ADP + H(+)</text>
        <dbReference type="Rhea" id="RHEA:46608"/>
        <dbReference type="Rhea" id="RHEA-COMP:11060"/>
        <dbReference type="Rhea" id="RHEA-COMP:11605"/>
        <dbReference type="ChEBI" id="CHEBI:15378"/>
        <dbReference type="ChEBI" id="CHEBI:30013"/>
        <dbReference type="ChEBI" id="CHEBI:30616"/>
        <dbReference type="ChEBI" id="CHEBI:61977"/>
        <dbReference type="ChEBI" id="CHEBI:456216"/>
        <dbReference type="EC" id="2.7.11.1"/>
    </reaction>
</comment>
<gene>
    <name evidence="16" type="ORF">BD289DRAFT_451170</name>
</gene>
<evidence type="ECO:0000256" key="11">
    <source>
        <dbReference type="ARBA" id="ARBA00047899"/>
    </source>
</evidence>
<dbReference type="EC" id="2.7.11.1" evidence="3"/>
<reference evidence="16 17" key="1">
    <citation type="journal article" date="2018" name="Mycol. Prog.">
        <title>Coniella lustricola, a new species from submerged detritus.</title>
        <authorList>
            <person name="Raudabaugh D.B."/>
            <person name="Iturriaga T."/>
            <person name="Carver A."/>
            <person name="Mondo S."/>
            <person name="Pangilinan J."/>
            <person name="Lipzen A."/>
            <person name="He G."/>
            <person name="Amirebrahimi M."/>
            <person name="Grigoriev I.V."/>
            <person name="Miller A.N."/>
        </authorList>
    </citation>
    <scope>NUCLEOTIDE SEQUENCE [LARGE SCALE GENOMIC DNA]</scope>
    <source>
        <strain evidence="16 17">B22-T-1</strain>
    </source>
</reference>
<dbReference type="PROSITE" id="PS00108">
    <property type="entry name" value="PROTEIN_KINASE_ST"/>
    <property type="match status" value="1"/>
</dbReference>
<dbReference type="CDD" id="cd12122">
    <property type="entry name" value="AMPKA_C"/>
    <property type="match status" value="1"/>
</dbReference>
<keyword evidence="4" id="KW-0723">Serine/threonine-protein kinase</keyword>
<comment type="similarity">
    <text evidence="2">Belongs to the protein kinase superfamily. CAMK Ser/Thr protein kinase family. SNF1 subfamily.</text>
</comment>
<dbReference type="PANTHER" id="PTHR24346">
    <property type="entry name" value="MAP/MICROTUBULE AFFINITY-REGULATING KINASE"/>
    <property type="match status" value="1"/>
</dbReference>
<dbReference type="GO" id="GO:0035556">
    <property type="term" value="P:intracellular signal transduction"/>
    <property type="evidence" value="ECO:0007669"/>
    <property type="project" value="TreeGrafter"/>
</dbReference>
<dbReference type="GO" id="GO:0004674">
    <property type="term" value="F:protein serine/threonine kinase activity"/>
    <property type="evidence" value="ECO:0007669"/>
    <property type="project" value="UniProtKB-KW"/>
</dbReference>
<dbReference type="EMBL" id="KZ678395">
    <property type="protein sequence ID" value="PSR97045.1"/>
    <property type="molecule type" value="Genomic_DNA"/>
</dbReference>
<evidence type="ECO:0000256" key="6">
    <source>
        <dbReference type="ARBA" id="ARBA00022741"/>
    </source>
</evidence>
<dbReference type="Pfam" id="PF16579">
    <property type="entry name" value="AdenylateSensor"/>
    <property type="match status" value="1"/>
</dbReference>
<feature type="region of interest" description="Disordered" evidence="14">
    <location>
        <begin position="429"/>
        <end position="490"/>
    </location>
</feature>
<keyword evidence="7 16" id="KW-0418">Kinase</keyword>
<comment type="subcellular location">
    <subcellularLocation>
        <location evidence="1">Nucleus</location>
    </subcellularLocation>
</comment>
<dbReference type="InParanoid" id="A0A2T3AFU7"/>
<dbReference type="PROSITE" id="PS50011">
    <property type="entry name" value="PROTEIN_KINASE_DOM"/>
    <property type="match status" value="1"/>
</dbReference>
<dbReference type="GO" id="GO:0005524">
    <property type="term" value="F:ATP binding"/>
    <property type="evidence" value="ECO:0007669"/>
    <property type="project" value="UniProtKB-UniRule"/>
</dbReference>
<dbReference type="SUPFAM" id="SSF103243">
    <property type="entry name" value="KA1-like"/>
    <property type="match status" value="1"/>
</dbReference>
<dbReference type="Gene3D" id="3.30.310.80">
    <property type="entry name" value="Kinase associated domain 1, KA1"/>
    <property type="match status" value="1"/>
</dbReference>
<feature type="domain" description="Protein kinase" evidence="15">
    <location>
        <begin position="81"/>
        <end position="332"/>
    </location>
</feature>
<evidence type="ECO:0000256" key="12">
    <source>
        <dbReference type="ARBA" id="ARBA00048679"/>
    </source>
</evidence>
<evidence type="ECO:0000256" key="4">
    <source>
        <dbReference type="ARBA" id="ARBA00022527"/>
    </source>
</evidence>
<evidence type="ECO:0000256" key="1">
    <source>
        <dbReference type="ARBA" id="ARBA00004123"/>
    </source>
</evidence>
<sequence>MAKPRPAVSYAYDDGGELSISLSSSQMRRSRINVHSNAPKSPEIVVDGERGAHPLHNMASAELSGPRPHDKVKTDQRIGQYNIIKTLGEGSFGKVKLAVHRSTGQQVALKIISRKKLISRDMAGRVEREIEYLQLLRHPHIIKLYTVIKTPTEIIMVLEYAGGELFDYIVQHGRMEEDKARRFFQQMLCAVEYCHRHKIVHRDLKPENLLLDEKLNVKIADFGLSNIMTDGNFLKTSCGSPNYAAPEVIGGKLYAGPEVDVWSCGVILYVLLVGRLPFDDEHIPSLFAKIARGTYAVPRWMSPGAAHLIEKMLKVNPVQRATIPEIRQDPWFMQNLPEYLQPPTEPFFNTGIDPDKSIKTSDIAPNAPTKVQEKLHNEVTEKISKTMGYGRQDVQEALEAEEPSAIKDAYMIVRENKLMQANPLLGENNPYFPASPPNANEVNSGAEAVKSDPQAELPDMGSSPLASSARSITSTSTQASPRPYVSKVGVMPSSLPAYHKDYMERERSGLVDEEPEPPVAPEPSLQPRSEDEKQESMRRLKPHTRNSVRLDEANKRPQGLTPVNPPKKPKATRWQFGIRSRNAPWEALGVIYRSLSKLGCSWIPDEDFEREHGRDSEQNGHRRGASGKTNDPTKIYKLPADPWHIQVRWETEKLRKGAHLPEDHPTFNIVKSGDDQYQVVAMRMDIQIYEMAEAGSYLVDFKCDGYERPDGKVLEEKQVTSPFPFLDLAARLIMQLADAE</sequence>
<dbReference type="GO" id="GO:0106310">
    <property type="term" value="F:protein serine kinase activity"/>
    <property type="evidence" value="ECO:0007669"/>
    <property type="project" value="RHEA"/>
</dbReference>
<dbReference type="STRING" id="2025994.A0A2T3AFU7"/>
<proteinExistence type="inferred from homology"/>
<evidence type="ECO:0000313" key="17">
    <source>
        <dbReference type="Proteomes" id="UP000241462"/>
    </source>
</evidence>
<dbReference type="InterPro" id="IPR032270">
    <property type="entry name" value="AMPK_C"/>
</dbReference>
<feature type="region of interest" description="Disordered" evidence="14">
    <location>
        <begin position="506"/>
        <end position="575"/>
    </location>
</feature>
<evidence type="ECO:0000313" key="16">
    <source>
        <dbReference type="EMBL" id="PSR97045.1"/>
    </source>
</evidence>
<evidence type="ECO:0000256" key="9">
    <source>
        <dbReference type="ARBA" id="ARBA00023242"/>
    </source>
</evidence>
<feature type="region of interest" description="Disordered" evidence="14">
    <location>
        <begin position="610"/>
        <end position="635"/>
    </location>
</feature>
<accession>A0A2T3AFU7</accession>
<dbReference type="InterPro" id="IPR028375">
    <property type="entry name" value="KA1/Ssp2_C"/>
</dbReference>
<dbReference type="FunFam" id="3.30.200.20:FF:000236">
    <property type="entry name" value="Non-specific serine/threonine protein kinase"/>
    <property type="match status" value="1"/>
</dbReference>
<keyword evidence="9" id="KW-0539">Nucleus</keyword>
<dbReference type="GO" id="GO:0005737">
    <property type="term" value="C:cytoplasm"/>
    <property type="evidence" value="ECO:0007669"/>
    <property type="project" value="TreeGrafter"/>
</dbReference>
<keyword evidence="8 13" id="KW-0067">ATP-binding</keyword>
<organism evidence="16 17">
    <name type="scientific">Coniella lustricola</name>
    <dbReference type="NCBI Taxonomy" id="2025994"/>
    <lineage>
        <taxon>Eukaryota</taxon>
        <taxon>Fungi</taxon>
        <taxon>Dikarya</taxon>
        <taxon>Ascomycota</taxon>
        <taxon>Pezizomycotina</taxon>
        <taxon>Sordariomycetes</taxon>
        <taxon>Sordariomycetidae</taxon>
        <taxon>Diaporthales</taxon>
        <taxon>Schizoparmaceae</taxon>
        <taxon>Coniella</taxon>
    </lineage>
</organism>
<evidence type="ECO:0000256" key="5">
    <source>
        <dbReference type="ARBA" id="ARBA00022679"/>
    </source>
</evidence>
<dbReference type="SUPFAM" id="SSF56112">
    <property type="entry name" value="Protein kinase-like (PK-like)"/>
    <property type="match status" value="1"/>
</dbReference>
<dbReference type="PANTHER" id="PTHR24346:SF110">
    <property type="entry name" value="NON-SPECIFIC SERINE_THREONINE PROTEIN KINASE"/>
    <property type="match status" value="1"/>
</dbReference>
<feature type="compositionally biased region" description="Basic and acidic residues" evidence="14">
    <location>
        <begin position="528"/>
        <end position="538"/>
    </location>
</feature>
<evidence type="ECO:0000256" key="14">
    <source>
        <dbReference type="SAM" id="MobiDB-lite"/>
    </source>
</evidence>
<feature type="binding site" evidence="13">
    <location>
        <position position="110"/>
    </location>
    <ligand>
        <name>ATP</name>
        <dbReference type="ChEBI" id="CHEBI:30616"/>
    </ligand>
</feature>
<keyword evidence="5" id="KW-0808">Transferase</keyword>
<dbReference type="Proteomes" id="UP000241462">
    <property type="component" value="Unassembled WGS sequence"/>
</dbReference>
<evidence type="ECO:0000259" key="15">
    <source>
        <dbReference type="PROSITE" id="PS50011"/>
    </source>
</evidence>
<dbReference type="GO" id="GO:0005634">
    <property type="term" value="C:nucleus"/>
    <property type="evidence" value="ECO:0007669"/>
    <property type="project" value="UniProtKB-SubCell"/>
</dbReference>
<dbReference type="FunFam" id="1.10.8.10:FF:000069">
    <property type="entry name" value="Non-specific serine/threonine protein kinase"/>
    <property type="match status" value="1"/>
</dbReference>
<evidence type="ECO:0000256" key="13">
    <source>
        <dbReference type="PROSITE-ProRule" id="PRU10141"/>
    </source>
</evidence>
<dbReference type="SMART" id="SM00220">
    <property type="entry name" value="S_TKc"/>
    <property type="match status" value="1"/>
</dbReference>
<dbReference type="CDD" id="cd14334">
    <property type="entry name" value="UBA_SNF1_fungi"/>
    <property type="match status" value="1"/>
</dbReference>
<dbReference type="FunCoup" id="A0A2T3AFU7">
    <property type="interactions" value="954"/>
</dbReference>
<evidence type="ECO:0000256" key="8">
    <source>
        <dbReference type="ARBA" id="ARBA00022840"/>
    </source>
</evidence>
<dbReference type="InterPro" id="IPR008271">
    <property type="entry name" value="Ser/Thr_kinase_AS"/>
</dbReference>
<dbReference type="Pfam" id="PF00069">
    <property type="entry name" value="Pkinase"/>
    <property type="match status" value="1"/>
</dbReference>
<name>A0A2T3AFU7_9PEZI</name>
<evidence type="ECO:0000256" key="7">
    <source>
        <dbReference type="ARBA" id="ARBA00022777"/>
    </source>
</evidence>
<keyword evidence="10" id="KW-0119">Carbohydrate metabolism</keyword>
<keyword evidence="6 13" id="KW-0547">Nucleotide-binding</keyword>
<dbReference type="OrthoDB" id="193931at2759"/>
<feature type="compositionally biased region" description="Low complexity" evidence="14">
    <location>
        <begin position="466"/>
        <end position="480"/>
    </location>
</feature>
<dbReference type="CDD" id="cd14079">
    <property type="entry name" value="STKc_AMPK_alpha"/>
    <property type="match status" value="1"/>
</dbReference>
<dbReference type="InterPro" id="IPR017441">
    <property type="entry name" value="Protein_kinase_ATP_BS"/>
</dbReference>
<evidence type="ECO:0000256" key="3">
    <source>
        <dbReference type="ARBA" id="ARBA00012513"/>
    </source>
</evidence>
<evidence type="ECO:0000256" key="10">
    <source>
        <dbReference type="ARBA" id="ARBA00023277"/>
    </source>
</evidence>
<comment type="catalytic activity">
    <reaction evidence="12">
        <text>L-seryl-[protein] + ATP = O-phospho-L-seryl-[protein] + ADP + H(+)</text>
        <dbReference type="Rhea" id="RHEA:17989"/>
        <dbReference type="Rhea" id="RHEA-COMP:9863"/>
        <dbReference type="Rhea" id="RHEA-COMP:11604"/>
        <dbReference type="ChEBI" id="CHEBI:15378"/>
        <dbReference type="ChEBI" id="CHEBI:29999"/>
        <dbReference type="ChEBI" id="CHEBI:30616"/>
        <dbReference type="ChEBI" id="CHEBI:83421"/>
        <dbReference type="ChEBI" id="CHEBI:456216"/>
        <dbReference type="EC" id="2.7.11.1"/>
    </reaction>
</comment>
<feature type="compositionally biased region" description="Basic and acidic residues" evidence="14">
    <location>
        <begin position="610"/>
        <end position="620"/>
    </location>
</feature>
<dbReference type="Gene3D" id="3.30.200.20">
    <property type="entry name" value="Phosphorylase Kinase, domain 1"/>
    <property type="match status" value="1"/>
</dbReference>
<protein>
    <recommendedName>
        <fullName evidence="3">non-specific serine/threonine protein kinase</fullName>
        <ecNumber evidence="3">2.7.11.1</ecNumber>
    </recommendedName>
</protein>